<proteinExistence type="predicted"/>
<dbReference type="SUPFAM" id="SSF57756">
    <property type="entry name" value="Retrovirus zinc finger-like domains"/>
    <property type="match status" value="1"/>
</dbReference>
<evidence type="ECO:0000256" key="1">
    <source>
        <dbReference type="ARBA" id="ARBA00022750"/>
    </source>
</evidence>
<dbReference type="InterPro" id="IPR036875">
    <property type="entry name" value="Znf_CCHC_sf"/>
</dbReference>
<dbReference type="InterPro" id="IPR043502">
    <property type="entry name" value="DNA/RNA_pol_sf"/>
</dbReference>
<keyword evidence="1" id="KW-0378">Hydrolase</keyword>
<feature type="domain" description="Integrase catalytic" evidence="5">
    <location>
        <begin position="443"/>
        <end position="619"/>
    </location>
</feature>
<dbReference type="InterPro" id="IPR001584">
    <property type="entry name" value="Integrase_cat-core"/>
</dbReference>
<gene>
    <name evidence="6" type="ORF">V6N12_046008</name>
</gene>
<keyword evidence="2" id="KW-0479">Metal-binding</keyword>
<evidence type="ECO:0000259" key="5">
    <source>
        <dbReference type="PROSITE" id="PS50994"/>
    </source>
</evidence>
<dbReference type="SUPFAM" id="SSF56672">
    <property type="entry name" value="DNA/RNA polymerases"/>
    <property type="match status" value="2"/>
</dbReference>
<keyword evidence="7" id="KW-1185">Reference proteome</keyword>
<dbReference type="Gene3D" id="3.30.420.10">
    <property type="entry name" value="Ribonuclease H-like superfamily/Ribonuclease H"/>
    <property type="match status" value="2"/>
</dbReference>
<dbReference type="PANTHER" id="PTHR11439:SF496">
    <property type="entry name" value="RNA-DIRECTED DNA POLYMERASE"/>
    <property type="match status" value="1"/>
</dbReference>
<accession>A0ABR2G551</accession>
<dbReference type="InterPro" id="IPR013103">
    <property type="entry name" value="RVT_2"/>
</dbReference>
<keyword evidence="1" id="KW-0064">Aspartyl protease</keyword>
<dbReference type="Pfam" id="PF13976">
    <property type="entry name" value="gag_pre-integrs"/>
    <property type="match status" value="1"/>
</dbReference>
<dbReference type="SMART" id="SM00343">
    <property type="entry name" value="ZnF_C2HC"/>
    <property type="match status" value="1"/>
</dbReference>
<dbReference type="Gene3D" id="4.10.60.10">
    <property type="entry name" value="Zinc finger, CCHC-type"/>
    <property type="match status" value="1"/>
</dbReference>
<reference evidence="6 7" key="1">
    <citation type="journal article" date="2024" name="G3 (Bethesda)">
        <title>Genome assembly of Hibiscus sabdariffa L. provides insights into metabolisms of medicinal natural products.</title>
        <authorList>
            <person name="Kim T."/>
        </authorList>
    </citation>
    <scope>NUCLEOTIDE SEQUENCE [LARGE SCALE GENOMIC DNA]</scope>
    <source>
        <strain evidence="6">TK-2024</strain>
        <tissue evidence="6">Old leaves</tissue>
    </source>
</reference>
<dbReference type="PROSITE" id="PS50158">
    <property type="entry name" value="ZF_CCHC"/>
    <property type="match status" value="1"/>
</dbReference>
<dbReference type="Pfam" id="PF22936">
    <property type="entry name" value="Pol_BBD"/>
    <property type="match status" value="1"/>
</dbReference>
<protein>
    <submittedName>
        <fullName evidence="6">Uncharacterized protein</fullName>
    </submittedName>
</protein>
<evidence type="ECO:0000313" key="6">
    <source>
        <dbReference type="EMBL" id="KAK8593935.1"/>
    </source>
</evidence>
<dbReference type="Pfam" id="PF14223">
    <property type="entry name" value="Retrotran_gag_2"/>
    <property type="match status" value="1"/>
</dbReference>
<evidence type="ECO:0000313" key="7">
    <source>
        <dbReference type="Proteomes" id="UP001472677"/>
    </source>
</evidence>
<evidence type="ECO:0000256" key="3">
    <source>
        <dbReference type="SAM" id="MobiDB-lite"/>
    </source>
</evidence>
<feature type="region of interest" description="Disordered" evidence="3">
    <location>
        <begin position="645"/>
        <end position="685"/>
    </location>
</feature>
<feature type="region of interest" description="Disordered" evidence="3">
    <location>
        <begin position="1204"/>
        <end position="1245"/>
    </location>
</feature>
<evidence type="ECO:0000256" key="2">
    <source>
        <dbReference type="PROSITE-ProRule" id="PRU00047"/>
    </source>
</evidence>
<dbReference type="InterPro" id="IPR036397">
    <property type="entry name" value="RNaseH_sf"/>
</dbReference>
<organism evidence="6 7">
    <name type="scientific">Hibiscus sabdariffa</name>
    <name type="common">roselle</name>
    <dbReference type="NCBI Taxonomy" id="183260"/>
    <lineage>
        <taxon>Eukaryota</taxon>
        <taxon>Viridiplantae</taxon>
        <taxon>Streptophyta</taxon>
        <taxon>Embryophyta</taxon>
        <taxon>Tracheophyta</taxon>
        <taxon>Spermatophyta</taxon>
        <taxon>Magnoliopsida</taxon>
        <taxon>eudicotyledons</taxon>
        <taxon>Gunneridae</taxon>
        <taxon>Pentapetalae</taxon>
        <taxon>rosids</taxon>
        <taxon>malvids</taxon>
        <taxon>Malvales</taxon>
        <taxon>Malvaceae</taxon>
        <taxon>Malvoideae</taxon>
        <taxon>Hibiscus</taxon>
    </lineage>
</organism>
<keyword evidence="2" id="KW-0863">Zinc-finger</keyword>
<dbReference type="Proteomes" id="UP001472677">
    <property type="component" value="Unassembled WGS sequence"/>
</dbReference>
<dbReference type="PROSITE" id="PS50994">
    <property type="entry name" value="INTEGRASE"/>
    <property type="match status" value="1"/>
</dbReference>
<dbReference type="CDD" id="cd09272">
    <property type="entry name" value="RNase_HI_RT_Ty1"/>
    <property type="match status" value="2"/>
</dbReference>
<dbReference type="InterPro" id="IPR001878">
    <property type="entry name" value="Znf_CCHC"/>
</dbReference>
<dbReference type="InterPro" id="IPR025724">
    <property type="entry name" value="GAG-pre-integrase_dom"/>
</dbReference>
<keyword evidence="1" id="KW-0645">Protease</keyword>
<comment type="caution">
    <text evidence="6">The sequence shown here is derived from an EMBL/GenBank/DDBJ whole genome shotgun (WGS) entry which is preliminary data.</text>
</comment>
<dbReference type="Pfam" id="PF07727">
    <property type="entry name" value="RVT_2"/>
    <property type="match status" value="2"/>
</dbReference>
<feature type="domain" description="CCHC-type" evidence="4">
    <location>
        <begin position="219"/>
        <end position="234"/>
    </location>
</feature>
<dbReference type="Pfam" id="PF00665">
    <property type="entry name" value="rve"/>
    <property type="match status" value="1"/>
</dbReference>
<dbReference type="PANTHER" id="PTHR11439">
    <property type="entry name" value="GAG-POL-RELATED RETROTRANSPOSON"/>
    <property type="match status" value="1"/>
</dbReference>
<dbReference type="InterPro" id="IPR054722">
    <property type="entry name" value="PolX-like_BBD"/>
</dbReference>
<dbReference type="EMBL" id="JBBPBM010000003">
    <property type="protein sequence ID" value="KAK8593935.1"/>
    <property type="molecule type" value="Genomic_DNA"/>
</dbReference>
<name>A0ABR2G551_9ROSI</name>
<dbReference type="Pfam" id="PF00098">
    <property type="entry name" value="zf-CCHC"/>
    <property type="match status" value="1"/>
</dbReference>
<dbReference type="SUPFAM" id="SSF53098">
    <property type="entry name" value="Ribonuclease H-like"/>
    <property type="match status" value="1"/>
</dbReference>
<sequence>MTNNTISLRSLLEKEKLNGINFLDWFRNLRIVLKQERKEHVIEEPVPDEPAANAPRADKDKFKKYMDDMVDVGCLMLATMDSELQKQHENMVAYEMIQNLKEIYEGQARQERYETSKALFQCKMTEGTPVGAHVIKMMGYVQTLEKLGFPLKNELATDLILQSLPGSFKPFVLNFNMNEIIREAKGNGKKVAKSKGSGKTKAKGKNVLKPKGAISKDGKCFHCNKSGHWKRNCPVYLEEVKKAKAVGASVSGIYVIDVNMSTSSSWVLDTGCGSHICTSVQGLHMRRNLAKGDVDLRVGNGARVAALAVGTYVLSLPSGLVLNLENCYFVPSLTKNIISVSCLDKIGFEIVIKNNCCSFYLNNLFYGSAQLINGLYILNQENEIFNINTKRTKTNDSNQTYLWHCRLGHISERHISKLHKDGLLDPFVFEQMDVCESFLLGKMTKAPFNGKSERASDLLGLIHSDVCGPMNTQARGGFHYFITFTDDFSRYGYIYLMRHKSEALEKFKEFRNEVQNQHGKTIKALRSDRGGEYLSHEFDELLKECGIVSQLTPPGTPQWNGVSERRNRTLLDMVRSMMSHSDLPISFWGHALETAAFTLNRVPSKSVQKTPHEMWTGKRPSMSFMKMWGCKAYVKHQMSTKLEPKSHKFQQQQDTEPEVERFSQTVEENSTDLETRPLRRSTRERHEPERYGFLVTTHGDVILVDHDEPKTYQEAVSNPDSEKWLEAMRSEMDSMSDNQVWTLVEPPEGIKPIGCKWVFKKKTDMDGNVQTYKGRLVAKGYRQIHGIDYDETFSPVAMFKSIRILLAIAAFHDYEIWQMDVKTAFLNGKLEEDVYMTQPEGFVTPENAGKVCKLQRSIYGLKQASRSWNLRFNDAIKEFGFIKNEDEPCVYKKFSGSIVSFLILYVDDILIIGNDIPTLQSVKAWLSSCFSMKDLGEAAYILGVKIYRDRSRRLLGLSQSTYIDKVLKRFNMEASKKGFLPMTHGISLSKEMCPSTSQERERMSQIPYASAIGSIMYAMICTRPDLSYALSMTSRYQANPGDGHWVAVENILKYLRRTKDVFLVYGGEEQLSIKGYTDASFQTDKDDSRSQSGFVFRLNGGAVSWKSSKQDTVADSTTEAEYIAASEAAKEAVWIKKFITELGVVPSISDALELYCDNNGAIAQAKEPRSHQRSKHILRRFHLIREIVDRGDVEICKVHTDDNIADPLTKPLSQQKHDRHTESLENPTDLETQPLRRSTRERHEPERYGFLVTTHGDVILVDQDEPKTYQEAVASPDSEKWLEAMRSEMDSMSENQVWTLVEPPEGIKPIGCKWVFKKKTDMDGNVQTYKGRLVAKGFRQIHGVDYDETFSPVAMIKSIRILLAVAAIHDYEIWQMDVKTAFLNGKLEEDVYMTQPEGFVTPENAGKVSKLQRSIYGLKQASRSWNLRFNEAIQEFGFIRNKNEPCVYKKFSGSIVSFLILYVDDILIIGNDIPTLQSIKTWLSSCFSMKDLGEAAYILGVKIYRDRSRRLLGLSQSTYIDKVLKRFSMEESKRGFLPMRHGISLSKEMCPSTPQERERMSQIPYASAIGSIMYAMICTRPDLSYALSMTSRYQANPSEGHWTAVKNILKYLRRTKDVFLVYGGEEELRIKGYKDASFQTDKDDSRSQSGFVFCLNEGAVSWKSSKQDTVADSTTEAEYIAASEAAKEAVWIKKFITELGVIPSISDAVDLYCDNNGAIAQAKEPRSHQRSKHILRRFHLIREIIDRGDVEICKVNTDDNIADPLTKPLAQQKHDRHTESLGIRYVSDWS</sequence>
<evidence type="ECO:0000259" key="4">
    <source>
        <dbReference type="PROSITE" id="PS50158"/>
    </source>
</evidence>
<keyword evidence="2" id="KW-0862">Zinc</keyword>
<dbReference type="InterPro" id="IPR012337">
    <property type="entry name" value="RNaseH-like_sf"/>
</dbReference>